<dbReference type="SUPFAM" id="SSF46785">
    <property type="entry name" value="Winged helix' DNA-binding domain"/>
    <property type="match status" value="1"/>
</dbReference>
<sequence>MISFDHNFEAVAVMADIPGADAKGAMLPAARRQWLLEHLAGRGVLRITHIARIMGVTPVTVRRDVSDLAAEGLVERVHGGVRLVSGPAAAAGRWSGATPAIGMVVPSLDYYWPEVIRGAQDAAQENRARLVLRGASYRVDEVRHQVEWMIGNGAVDALLVAPPTRGAEAEGLVAWLTALPVPVVLVERAAVTGPYRRHVESVRTDHAAGAELAVRHLHGEGHRRVGLVVSTTSPTSGHVREGWHRATSDLALPPAPELLVSAYYEPGWGVDVDRVLDLCAEQGVTALVVHSDREAVSLVQRAEERGLHVPGDLAVVAYDDEVARFAHPPLTAVRPPKYAVGGTAVELALDRLAHGADRPVRRVVLSSELRERGSTGSPARALR</sequence>
<dbReference type="InterPro" id="IPR028082">
    <property type="entry name" value="Peripla_BP_I"/>
</dbReference>
<keyword evidence="2" id="KW-0238">DNA-binding</keyword>
<dbReference type="SMART" id="SM00420">
    <property type="entry name" value="HTH_DEOR"/>
    <property type="match status" value="1"/>
</dbReference>
<dbReference type="RefSeq" id="WP_344042762.1">
    <property type="nucleotide sequence ID" value="NZ_BAAAKE010000036.1"/>
</dbReference>
<dbReference type="Pfam" id="PF13377">
    <property type="entry name" value="Peripla_BP_3"/>
    <property type="match status" value="1"/>
</dbReference>
<dbReference type="PROSITE" id="PS00894">
    <property type="entry name" value="HTH_DEOR_1"/>
    <property type="match status" value="1"/>
</dbReference>
<dbReference type="InterPro" id="IPR046335">
    <property type="entry name" value="LacI/GalR-like_sensor"/>
</dbReference>
<dbReference type="InterPro" id="IPR036388">
    <property type="entry name" value="WH-like_DNA-bd_sf"/>
</dbReference>
<dbReference type="InterPro" id="IPR036390">
    <property type="entry name" value="WH_DNA-bd_sf"/>
</dbReference>
<dbReference type="EMBL" id="JBHSJB010000045">
    <property type="protein sequence ID" value="MFC5059749.1"/>
    <property type="molecule type" value="Genomic_DNA"/>
</dbReference>
<dbReference type="CDD" id="cd06267">
    <property type="entry name" value="PBP1_LacI_sugar_binding-like"/>
    <property type="match status" value="1"/>
</dbReference>
<keyword evidence="6" id="KW-1185">Reference proteome</keyword>
<dbReference type="PANTHER" id="PTHR30146">
    <property type="entry name" value="LACI-RELATED TRANSCRIPTIONAL REPRESSOR"/>
    <property type="match status" value="1"/>
</dbReference>
<gene>
    <name evidence="5" type="ORF">ACFPFM_39055</name>
</gene>
<keyword evidence="3" id="KW-0804">Transcription</keyword>
<feature type="domain" description="HTH deoR-type" evidence="4">
    <location>
        <begin position="28"/>
        <end position="83"/>
    </location>
</feature>
<protein>
    <submittedName>
        <fullName evidence="5">Substrate-binding domain-containing protein</fullName>
    </submittedName>
</protein>
<proteinExistence type="predicted"/>
<dbReference type="InterPro" id="IPR001034">
    <property type="entry name" value="DeoR_HTH"/>
</dbReference>
<organism evidence="5 6">
    <name type="scientific">Saccharothrix xinjiangensis</name>
    <dbReference type="NCBI Taxonomy" id="204798"/>
    <lineage>
        <taxon>Bacteria</taxon>
        <taxon>Bacillati</taxon>
        <taxon>Actinomycetota</taxon>
        <taxon>Actinomycetes</taxon>
        <taxon>Pseudonocardiales</taxon>
        <taxon>Pseudonocardiaceae</taxon>
        <taxon>Saccharothrix</taxon>
    </lineage>
</organism>
<evidence type="ECO:0000256" key="1">
    <source>
        <dbReference type="ARBA" id="ARBA00023015"/>
    </source>
</evidence>
<comment type="caution">
    <text evidence="5">The sequence shown here is derived from an EMBL/GenBank/DDBJ whole genome shotgun (WGS) entry which is preliminary data.</text>
</comment>
<evidence type="ECO:0000313" key="6">
    <source>
        <dbReference type="Proteomes" id="UP001595833"/>
    </source>
</evidence>
<dbReference type="PRINTS" id="PR00037">
    <property type="entry name" value="HTHLACR"/>
</dbReference>
<dbReference type="Proteomes" id="UP001595833">
    <property type="component" value="Unassembled WGS sequence"/>
</dbReference>
<dbReference type="PROSITE" id="PS51000">
    <property type="entry name" value="HTH_DEOR_2"/>
    <property type="match status" value="1"/>
</dbReference>
<evidence type="ECO:0000256" key="3">
    <source>
        <dbReference type="ARBA" id="ARBA00023163"/>
    </source>
</evidence>
<keyword evidence="1" id="KW-0805">Transcription regulation</keyword>
<dbReference type="Gene3D" id="1.10.10.10">
    <property type="entry name" value="Winged helix-like DNA-binding domain superfamily/Winged helix DNA-binding domain"/>
    <property type="match status" value="1"/>
</dbReference>
<accession>A0ABV9YBM6</accession>
<dbReference type="InterPro" id="IPR018356">
    <property type="entry name" value="Tscrpt_reg_HTH_DeoR_CS"/>
</dbReference>
<reference evidence="6" key="1">
    <citation type="journal article" date="2019" name="Int. J. Syst. Evol. Microbiol.">
        <title>The Global Catalogue of Microorganisms (GCM) 10K type strain sequencing project: providing services to taxonomists for standard genome sequencing and annotation.</title>
        <authorList>
            <consortium name="The Broad Institute Genomics Platform"/>
            <consortium name="The Broad Institute Genome Sequencing Center for Infectious Disease"/>
            <person name="Wu L."/>
            <person name="Ma J."/>
        </authorList>
    </citation>
    <scope>NUCLEOTIDE SEQUENCE [LARGE SCALE GENOMIC DNA]</scope>
    <source>
        <strain evidence="6">KCTC 12848</strain>
    </source>
</reference>
<evidence type="ECO:0000259" key="4">
    <source>
        <dbReference type="PROSITE" id="PS51000"/>
    </source>
</evidence>
<dbReference type="SUPFAM" id="SSF53822">
    <property type="entry name" value="Periplasmic binding protein-like I"/>
    <property type="match status" value="1"/>
</dbReference>
<dbReference type="Gene3D" id="3.40.50.2300">
    <property type="match status" value="2"/>
</dbReference>
<evidence type="ECO:0000313" key="5">
    <source>
        <dbReference type="EMBL" id="MFC5059749.1"/>
    </source>
</evidence>
<name>A0ABV9YBM6_9PSEU</name>
<dbReference type="Pfam" id="PF08220">
    <property type="entry name" value="HTH_DeoR"/>
    <property type="match status" value="1"/>
</dbReference>
<dbReference type="PANTHER" id="PTHR30146:SF155">
    <property type="entry name" value="ALANINE RACEMASE"/>
    <property type="match status" value="1"/>
</dbReference>
<evidence type="ECO:0000256" key="2">
    <source>
        <dbReference type="ARBA" id="ARBA00023125"/>
    </source>
</evidence>